<dbReference type="OrthoDB" id="294251at2759"/>
<feature type="region of interest" description="Disordered" evidence="2">
    <location>
        <begin position="1"/>
        <end position="33"/>
    </location>
</feature>
<dbReference type="FunFam" id="1.10.8.270:FF:000010">
    <property type="entry name" value="Putative USP6 N-terminal-like protein"/>
    <property type="match status" value="1"/>
</dbReference>
<dbReference type="AlphaFoldDB" id="A0A482XNP4"/>
<evidence type="ECO:0000259" key="3">
    <source>
        <dbReference type="PROSITE" id="PS50086"/>
    </source>
</evidence>
<dbReference type="Gene3D" id="1.10.8.270">
    <property type="entry name" value="putative rabgap domain of human tbc1 domain family member 14 like domains"/>
    <property type="match status" value="1"/>
</dbReference>
<dbReference type="Gene3D" id="1.10.472.80">
    <property type="entry name" value="Ypt/Rab-GAP domain of gyp1p, domain 3"/>
    <property type="match status" value="1"/>
</dbReference>
<dbReference type="FunCoup" id="A0A482XNP4">
    <property type="interactions" value="231"/>
</dbReference>
<dbReference type="SUPFAM" id="SSF47923">
    <property type="entry name" value="Ypt/Rab-GAP domain of gyp1p"/>
    <property type="match status" value="2"/>
</dbReference>
<organism evidence="4 5">
    <name type="scientific">Laodelphax striatellus</name>
    <name type="common">Small brown planthopper</name>
    <name type="synonym">Delphax striatella</name>
    <dbReference type="NCBI Taxonomy" id="195883"/>
    <lineage>
        <taxon>Eukaryota</taxon>
        <taxon>Metazoa</taxon>
        <taxon>Ecdysozoa</taxon>
        <taxon>Arthropoda</taxon>
        <taxon>Hexapoda</taxon>
        <taxon>Insecta</taxon>
        <taxon>Pterygota</taxon>
        <taxon>Neoptera</taxon>
        <taxon>Paraneoptera</taxon>
        <taxon>Hemiptera</taxon>
        <taxon>Auchenorrhyncha</taxon>
        <taxon>Fulgoroidea</taxon>
        <taxon>Delphacidae</taxon>
        <taxon>Criomorphinae</taxon>
        <taxon>Laodelphax</taxon>
    </lineage>
</organism>
<feature type="region of interest" description="Disordered" evidence="2">
    <location>
        <begin position="484"/>
        <end position="567"/>
    </location>
</feature>
<evidence type="ECO:0000313" key="4">
    <source>
        <dbReference type="EMBL" id="RZF47140.1"/>
    </source>
</evidence>
<dbReference type="SMR" id="A0A482XNP4"/>
<dbReference type="PROSITE" id="PS50086">
    <property type="entry name" value="TBC_RABGAP"/>
    <property type="match status" value="1"/>
</dbReference>
<dbReference type="Pfam" id="PF00566">
    <property type="entry name" value="RabGAP-TBC"/>
    <property type="match status" value="1"/>
</dbReference>
<dbReference type="STRING" id="195883.A0A482XNP4"/>
<reference evidence="4 5" key="1">
    <citation type="journal article" date="2017" name="Gigascience">
        <title>Genome sequence of the small brown planthopper, Laodelphax striatellus.</title>
        <authorList>
            <person name="Zhu J."/>
            <person name="Jiang F."/>
            <person name="Wang X."/>
            <person name="Yang P."/>
            <person name="Bao Y."/>
            <person name="Zhao W."/>
            <person name="Wang W."/>
            <person name="Lu H."/>
            <person name="Wang Q."/>
            <person name="Cui N."/>
            <person name="Li J."/>
            <person name="Chen X."/>
            <person name="Luo L."/>
            <person name="Yu J."/>
            <person name="Kang L."/>
            <person name="Cui F."/>
        </authorList>
    </citation>
    <scope>NUCLEOTIDE SEQUENCE [LARGE SCALE GENOMIC DNA]</scope>
    <source>
        <strain evidence="4">Lst14</strain>
    </source>
</reference>
<dbReference type="SMART" id="SM00164">
    <property type="entry name" value="TBC"/>
    <property type="match status" value="1"/>
</dbReference>
<name>A0A482XNP4_LAOST</name>
<proteinExistence type="predicted"/>
<dbReference type="EMBL" id="QKKF02004753">
    <property type="protein sequence ID" value="RZF47140.1"/>
    <property type="molecule type" value="Genomic_DNA"/>
</dbReference>
<dbReference type="InterPro" id="IPR050302">
    <property type="entry name" value="Rab_GAP_TBC_domain"/>
</dbReference>
<evidence type="ECO:0000256" key="2">
    <source>
        <dbReference type="SAM" id="MobiDB-lite"/>
    </source>
</evidence>
<accession>A0A482XNP4</accession>
<gene>
    <name evidence="4" type="ORF">LSTR_LSTR005218</name>
</gene>
<evidence type="ECO:0000313" key="5">
    <source>
        <dbReference type="Proteomes" id="UP000291343"/>
    </source>
</evidence>
<evidence type="ECO:0000256" key="1">
    <source>
        <dbReference type="ARBA" id="ARBA00022468"/>
    </source>
</evidence>
<dbReference type="PANTHER" id="PTHR47219">
    <property type="entry name" value="RAB GTPASE-ACTIVATING PROTEIN 1-LIKE"/>
    <property type="match status" value="1"/>
</dbReference>
<dbReference type="PANTHER" id="PTHR47219:SF19">
    <property type="entry name" value="USP6 N-TERMINAL-LIKE PROTEIN ISOFORM X1"/>
    <property type="match status" value="1"/>
</dbReference>
<dbReference type="GO" id="GO:0005096">
    <property type="term" value="F:GTPase activator activity"/>
    <property type="evidence" value="ECO:0007669"/>
    <property type="project" value="UniProtKB-KW"/>
</dbReference>
<feature type="region of interest" description="Disordered" evidence="2">
    <location>
        <begin position="579"/>
        <end position="656"/>
    </location>
</feature>
<dbReference type="InParanoid" id="A0A482XNP4"/>
<protein>
    <recommendedName>
        <fullName evidence="3">Rab-GAP TBC domain-containing protein</fullName>
    </recommendedName>
</protein>
<keyword evidence="5" id="KW-1185">Reference proteome</keyword>
<sequence length="701" mass="77925">MLHPHIGRAEASEGKRECVDGSPGSPSGDFLSVGERDQMRRALASDSLGPMCGCGISGRSGGGGGHGSKHVGGGGMSEEELLERAAEERAAIVTRYQLGRQEGAPQVDAWEDPEFKIYQVTDRYGFIHDQEVLERSDPAAVRVELEREKKWVKMLRQWQSKSTGDKLRRRVFKGIPNALRGEAWSKMLNLATVKEEQGDKKYQEMRNLAWKWSTDIRQIDLDVNRTYRDHIFFRQRYNSKQQQLFNVLGAYSVYNVEIGYCQGMSQIAALLLMYLEEEDAFWALSRLVSDTKYCMHGFFIHGFPKLLRYQEHHDKIMNKFLPKLKKHLDRNGVDTGIYTLKWFFQCFLDRIPFKLTLRVWDVYLLEGERVLTAMAYNLLKLHRRNLMQLGMDDILQFLQVRLEKKFDFDEDHTMDSLQKCMDELKKAKLDYPGPPPQNELPKQPFGTFKEPAFEQKVGHRSSEFSNVERSTRASVIMRRDAAAAAAAATADEEEGGGRDTPPTPTAMGTPTPSSAATANGHAVPPHQRHSAHGSSDANATGPGSKFSLDDASSLVGEGSRRSLDTSVTSTADLSVFSSATRSQAHEDAHSLGSQTGDEAGGSGGPSTPRASPDIVRIYVPYGPPTPTLTPSPVGGRDSGGGGRENGDVSPRSPVDRNKIRILVMDQANSLVSSDDGQTPIVEMCPPLVRNNFHHDQVIDLK</sequence>
<dbReference type="InterPro" id="IPR000195">
    <property type="entry name" value="Rab-GAP-TBC_dom"/>
</dbReference>
<dbReference type="FunFam" id="1.10.472.80:FF:000019">
    <property type="entry name" value="USP6 N-terminal like"/>
    <property type="match status" value="1"/>
</dbReference>
<dbReference type="Proteomes" id="UP000291343">
    <property type="component" value="Unassembled WGS sequence"/>
</dbReference>
<feature type="compositionally biased region" description="Basic and acidic residues" evidence="2">
    <location>
        <begin position="7"/>
        <end position="19"/>
    </location>
</feature>
<feature type="domain" description="Rab-GAP TBC" evidence="3">
    <location>
        <begin position="174"/>
        <end position="367"/>
    </location>
</feature>
<feature type="compositionally biased region" description="Low complexity" evidence="2">
    <location>
        <begin position="505"/>
        <end position="518"/>
    </location>
</feature>
<dbReference type="Gene3D" id="1.10.10.750">
    <property type="entry name" value="Ypt/Rab-GAP domain of gyp1p, domain 1"/>
    <property type="match status" value="1"/>
</dbReference>
<keyword evidence="1" id="KW-0343">GTPase activation</keyword>
<dbReference type="InterPro" id="IPR035969">
    <property type="entry name" value="Rab-GAP_TBC_sf"/>
</dbReference>
<comment type="caution">
    <text evidence="4">The sequence shown here is derived from an EMBL/GenBank/DDBJ whole genome shotgun (WGS) entry which is preliminary data.</text>
</comment>
<dbReference type="GO" id="GO:0031267">
    <property type="term" value="F:small GTPase binding"/>
    <property type="evidence" value="ECO:0007669"/>
    <property type="project" value="TreeGrafter"/>
</dbReference>